<dbReference type="AlphaFoldDB" id="A0A401TCM3"/>
<dbReference type="STRING" id="137246.A0A401TCM3"/>
<dbReference type="OMA" id="LPMDYAN"/>
<dbReference type="GO" id="GO:0045127">
    <property type="term" value="F:N-acetylglucosamine kinase activity"/>
    <property type="evidence" value="ECO:0007669"/>
    <property type="project" value="InterPro"/>
</dbReference>
<dbReference type="EMBL" id="BEZZ01037266">
    <property type="protein sequence ID" value="GCC40379.1"/>
    <property type="molecule type" value="Genomic_DNA"/>
</dbReference>
<dbReference type="PANTHER" id="PTHR12862">
    <property type="entry name" value="BADF TYPE ATPASE DOMAIN-CONTAINING PROTEIN"/>
    <property type="match status" value="1"/>
</dbReference>
<evidence type="ECO:0000313" key="1">
    <source>
        <dbReference type="EMBL" id="GCC40379.1"/>
    </source>
</evidence>
<dbReference type="OrthoDB" id="311172at2759"/>
<gene>
    <name evidence="1" type="ORF">chiPu_0024334</name>
</gene>
<dbReference type="InterPro" id="IPR043129">
    <property type="entry name" value="ATPase_NBD"/>
</dbReference>
<dbReference type="PANTHER" id="PTHR12862:SF0">
    <property type="entry name" value="N-ACETYL-D-GLUCOSAMINE KINASE"/>
    <property type="match status" value="1"/>
</dbReference>
<name>A0A401TCM3_CHIPU</name>
<comment type="caution">
    <text evidence="1">The sequence shown here is derived from an EMBL/GenBank/DDBJ whole genome shotgun (WGS) entry which is preliminary data.</text>
</comment>
<dbReference type="SUPFAM" id="SSF53067">
    <property type="entry name" value="Actin-like ATPase domain"/>
    <property type="match status" value="1"/>
</dbReference>
<dbReference type="InterPro" id="IPR039758">
    <property type="entry name" value="NAGK-like"/>
</dbReference>
<evidence type="ECO:0000313" key="2">
    <source>
        <dbReference type="Proteomes" id="UP000287033"/>
    </source>
</evidence>
<dbReference type="Proteomes" id="UP000287033">
    <property type="component" value="Unassembled WGS sequence"/>
</dbReference>
<proteinExistence type="predicted"/>
<accession>A0A401TCM3</accession>
<organism evidence="1 2">
    <name type="scientific">Chiloscyllium punctatum</name>
    <name type="common">Brownbanded bambooshark</name>
    <name type="synonym">Hemiscyllium punctatum</name>
    <dbReference type="NCBI Taxonomy" id="137246"/>
    <lineage>
        <taxon>Eukaryota</taxon>
        <taxon>Metazoa</taxon>
        <taxon>Chordata</taxon>
        <taxon>Craniata</taxon>
        <taxon>Vertebrata</taxon>
        <taxon>Chondrichthyes</taxon>
        <taxon>Elasmobranchii</taxon>
        <taxon>Galeomorphii</taxon>
        <taxon>Galeoidea</taxon>
        <taxon>Orectolobiformes</taxon>
        <taxon>Hemiscylliidae</taxon>
        <taxon>Chiloscyllium</taxon>
    </lineage>
</organism>
<dbReference type="Gene3D" id="3.30.420.40">
    <property type="match status" value="1"/>
</dbReference>
<reference evidence="1 2" key="1">
    <citation type="journal article" date="2018" name="Nat. Ecol. Evol.">
        <title>Shark genomes provide insights into elasmobranch evolution and the origin of vertebrates.</title>
        <authorList>
            <person name="Hara Y"/>
            <person name="Yamaguchi K"/>
            <person name="Onimaru K"/>
            <person name="Kadota M"/>
            <person name="Koyanagi M"/>
            <person name="Keeley SD"/>
            <person name="Tatsumi K"/>
            <person name="Tanaka K"/>
            <person name="Motone F"/>
            <person name="Kageyama Y"/>
            <person name="Nozu R"/>
            <person name="Adachi N"/>
            <person name="Nishimura O"/>
            <person name="Nakagawa R"/>
            <person name="Tanegashima C"/>
            <person name="Kiyatake I"/>
            <person name="Matsumoto R"/>
            <person name="Murakumo K"/>
            <person name="Nishida K"/>
            <person name="Terakita A"/>
            <person name="Kuratani S"/>
            <person name="Sato K"/>
            <person name="Hyodo S Kuraku.S."/>
        </authorList>
    </citation>
    <scope>NUCLEOTIDE SEQUENCE [LARGE SCALE GENOMIC DNA]</scope>
</reference>
<protein>
    <submittedName>
        <fullName evidence="1">Uncharacterized protein</fullName>
    </submittedName>
</protein>
<feature type="non-terminal residue" evidence="1">
    <location>
        <position position="1"/>
    </location>
</feature>
<sequence>SLLDGKFGLPIVCVGSVWNSWDLLKNGFLEVLKEVKQKPMAKNLCKFSMMKLKCSSAVGAANLGARHIGYDLPMDYANNVDIFFEHCFKL</sequence>
<keyword evidence="2" id="KW-1185">Reference proteome</keyword>